<evidence type="ECO:0000313" key="2">
    <source>
        <dbReference type="EMBL" id="GLR13349.1"/>
    </source>
</evidence>
<dbReference type="Proteomes" id="UP001156706">
    <property type="component" value="Unassembled WGS sequence"/>
</dbReference>
<dbReference type="EMBL" id="BSOG01000002">
    <property type="protein sequence ID" value="GLR13349.1"/>
    <property type="molecule type" value="Genomic_DNA"/>
</dbReference>
<dbReference type="PANTHER" id="PTHR43081">
    <property type="entry name" value="ADENYLATE CYCLASE, TERMINAL-DIFFERENTIATION SPECIFIC-RELATED"/>
    <property type="match status" value="1"/>
</dbReference>
<sequence>MTDADALSSMLAQRRQPGADKAAIEQAIFQRFGCQRAVMFTDLVGFSRMVEAFGIVHFLQVIQESEALFLPLLQQHQGVCLKREGDSLLVLFEQAADALHCALDLQAACTAANAGRVAEERIEVCIGLGYGPVLLIDDKEVWGAEVNAASKLGEEMAKGGEILATDGFRLAQPEAAYADHGYLFGSRPVYRLLG</sequence>
<dbReference type="RefSeq" id="WP_284196454.1">
    <property type="nucleotide sequence ID" value="NZ_BSOG01000002.1"/>
</dbReference>
<dbReference type="Pfam" id="PF00211">
    <property type="entry name" value="Guanylate_cyc"/>
    <property type="match status" value="1"/>
</dbReference>
<feature type="domain" description="Guanylate cyclase" evidence="1">
    <location>
        <begin position="37"/>
        <end position="153"/>
    </location>
</feature>
<comment type="caution">
    <text evidence="2">The sequence shown here is derived from an EMBL/GenBank/DDBJ whole genome shotgun (WGS) entry which is preliminary data.</text>
</comment>
<dbReference type="CDD" id="cd07302">
    <property type="entry name" value="CHD"/>
    <property type="match status" value="1"/>
</dbReference>
<dbReference type="InterPro" id="IPR029787">
    <property type="entry name" value="Nucleotide_cyclase"/>
</dbReference>
<dbReference type="Gene3D" id="3.30.70.1230">
    <property type="entry name" value="Nucleotide cyclase"/>
    <property type="match status" value="1"/>
</dbReference>
<dbReference type="InterPro" id="IPR050697">
    <property type="entry name" value="Adenylyl/Guanylyl_Cyclase_3/4"/>
</dbReference>
<reference evidence="3" key="1">
    <citation type="journal article" date="2019" name="Int. J. Syst. Evol. Microbiol.">
        <title>The Global Catalogue of Microorganisms (GCM) 10K type strain sequencing project: providing services to taxonomists for standard genome sequencing and annotation.</title>
        <authorList>
            <consortium name="The Broad Institute Genomics Platform"/>
            <consortium name="The Broad Institute Genome Sequencing Center for Infectious Disease"/>
            <person name="Wu L."/>
            <person name="Ma J."/>
        </authorList>
    </citation>
    <scope>NUCLEOTIDE SEQUENCE [LARGE SCALE GENOMIC DNA]</scope>
    <source>
        <strain evidence="3">NBRC 110044</strain>
    </source>
</reference>
<dbReference type="PROSITE" id="PS50125">
    <property type="entry name" value="GUANYLATE_CYCLASE_2"/>
    <property type="match status" value="1"/>
</dbReference>
<protein>
    <recommendedName>
        <fullName evidence="1">Guanylate cyclase domain-containing protein</fullName>
    </recommendedName>
</protein>
<dbReference type="PANTHER" id="PTHR43081:SF1">
    <property type="entry name" value="ADENYLATE CYCLASE, TERMINAL-DIFFERENTIATION SPECIFIC"/>
    <property type="match status" value="1"/>
</dbReference>
<proteinExistence type="predicted"/>
<accession>A0ABQ5YK74</accession>
<organism evidence="2 3">
    <name type="scientific">Chitinimonas prasina</name>
    <dbReference type="NCBI Taxonomy" id="1434937"/>
    <lineage>
        <taxon>Bacteria</taxon>
        <taxon>Pseudomonadati</taxon>
        <taxon>Pseudomonadota</taxon>
        <taxon>Betaproteobacteria</taxon>
        <taxon>Neisseriales</taxon>
        <taxon>Chitinibacteraceae</taxon>
        <taxon>Chitinimonas</taxon>
    </lineage>
</organism>
<dbReference type="InterPro" id="IPR001054">
    <property type="entry name" value="A/G_cyclase"/>
</dbReference>
<name>A0ABQ5YK74_9NEIS</name>
<gene>
    <name evidence="2" type="ORF">GCM10007907_21390</name>
</gene>
<dbReference type="SUPFAM" id="SSF55073">
    <property type="entry name" value="Nucleotide cyclase"/>
    <property type="match status" value="1"/>
</dbReference>
<keyword evidence="3" id="KW-1185">Reference proteome</keyword>
<evidence type="ECO:0000259" key="1">
    <source>
        <dbReference type="PROSITE" id="PS50125"/>
    </source>
</evidence>
<evidence type="ECO:0000313" key="3">
    <source>
        <dbReference type="Proteomes" id="UP001156706"/>
    </source>
</evidence>